<keyword evidence="2" id="KW-0732">Signal</keyword>
<comment type="caution">
    <text evidence="3">The sequence shown here is derived from an EMBL/GenBank/DDBJ whole genome shotgun (WGS) entry which is preliminary data.</text>
</comment>
<dbReference type="Proteomes" id="UP000789375">
    <property type="component" value="Unassembled WGS sequence"/>
</dbReference>
<evidence type="ECO:0000256" key="1">
    <source>
        <dbReference type="SAM" id="MobiDB-lite"/>
    </source>
</evidence>
<evidence type="ECO:0000313" key="4">
    <source>
        <dbReference type="Proteomes" id="UP000789375"/>
    </source>
</evidence>
<name>A0A9N9FRH1_FUNMO</name>
<dbReference type="AlphaFoldDB" id="A0A9N9FRH1"/>
<feature type="compositionally biased region" description="Polar residues" evidence="1">
    <location>
        <begin position="146"/>
        <end position="161"/>
    </location>
</feature>
<keyword evidence="4" id="KW-1185">Reference proteome</keyword>
<protein>
    <submittedName>
        <fullName evidence="3">14283_t:CDS:1</fullName>
    </submittedName>
</protein>
<sequence length="184" mass="19320">MSRFITCLTLLLAIVTLASAQVKTINTPNGDITQGANVKITWELMAPVNTLGNLRAINKATQSSTTISDTLDLNALSLDWVVNVDPGNYNFALNDGSGDKYSGPFNVVAPPAAKDPANKTPNKTPAAEPSQPPKAPAEPNEPKNPKVSNQEATTPPNSSGNSVTLVYDLLLSLIGVATLMTYSA</sequence>
<feature type="chain" id="PRO_5040292343" evidence="2">
    <location>
        <begin position="21"/>
        <end position="184"/>
    </location>
</feature>
<feature type="region of interest" description="Disordered" evidence="1">
    <location>
        <begin position="104"/>
        <end position="161"/>
    </location>
</feature>
<evidence type="ECO:0000256" key="2">
    <source>
        <dbReference type="SAM" id="SignalP"/>
    </source>
</evidence>
<reference evidence="3" key="1">
    <citation type="submission" date="2021-06" db="EMBL/GenBank/DDBJ databases">
        <authorList>
            <person name="Kallberg Y."/>
            <person name="Tangrot J."/>
            <person name="Rosling A."/>
        </authorList>
    </citation>
    <scope>NUCLEOTIDE SEQUENCE</scope>
    <source>
        <strain evidence="3">87-6 pot B 2015</strain>
    </source>
</reference>
<evidence type="ECO:0000313" key="3">
    <source>
        <dbReference type="EMBL" id="CAG8556619.1"/>
    </source>
</evidence>
<gene>
    <name evidence="3" type="ORF">FMOSSE_LOCUS6746</name>
</gene>
<feature type="signal peptide" evidence="2">
    <location>
        <begin position="1"/>
        <end position="20"/>
    </location>
</feature>
<organism evidence="3 4">
    <name type="scientific">Funneliformis mosseae</name>
    <name type="common">Endomycorrhizal fungus</name>
    <name type="synonym">Glomus mosseae</name>
    <dbReference type="NCBI Taxonomy" id="27381"/>
    <lineage>
        <taxon>Eukaryota</taxon>
        <taxon>Fungi</taxon>
        <taxon>Fungi incertae sedis</taxon>
        <taxon>Mucoromycota</taxon>
        <taxon>Glomeromycotina</taxon>
        <taxon>Glomeromycetes</taxon>
        <taxon>Glomerales</taxon>
        <taxon>Glomeraceae</taxon>
        <taxon>Funneliformis</taxon>
    </lineage>
</organism>
<dbReference type="EMBL" id="CAJVPP010001454">
    <property type="protein sequence ID" value="CAG8556619.1"/>
    <property type="molecule type" value="Genomic_DNA"/>
</dbReference>
<proteinExistence type="predicted"/>
<accession>A0A9N9FRH1</accession>